<keyword evidence="1" id="KW-0472">Membrane</keyword>
<keyword evidence="1" id="KW-0812">Transmembrane</keyword>
<proteinExistence type="predicted"/>
<accession>A0A7C3URA2</accession>
<name>A0A7C3URA2_UNCW3</name>
<evidence type="ECO:0000256" key="1">
    <source>
        <dbReference type="SAM" id="Phobius"/>
    </source>
</evidence>
<sequence>MRKNQRFLIIFIITILPILVLFFSCENLFPNEEYKPSGSSFSLKPGVELLDIRSSDYPSFRSFFLSTVKTKKDMIIVKNFPFWAGPSERSFALPVFGVQRRREIPAGNDYQLGPITDDPDLKEMIAILKRKRIEGDNLLLVQSAIYRITDGEDLTPGLIDTLNALPDEKEQFLSFSP</sequence>
<organism evidence="2">
    <name type="scientific">candidate division WOR-3 bacterium</name>
    <dbReference type="NCBI Taxonomy" id="2052148"/>
    <lineage>
        <taxon>Bacteria</taxon>
        <taxon>Bacteria division WOR-3</taxon>
    </lineage>
</organism>
<dbReference type="EMBL" id="DTMQ01000039">
    <property type="protein sequence ID" value="HGE99570.1"/>
    <property type="molecule type" value="Genomic_DNA"/>
</dbReference>
<reference evidence="2" key="1">
    <citation type="journal article" date="2020" name="mSystems">
        <title>Genome- and Community-Level Interaction Insights into Carbon Utilization and Element Cycling Functions of Hydrothermarchaeota in Hydrothermal Sediment.</title>
        <authorList>
            <person name="Zhou Z."/>
            <person name="Liu Y."/>
            <person name="Xu W."/>
            <person name="Pan J."/>
            <person name="Luo Z.H."/>
            <person name="Li M."/>
        </authorList>
    </citation>
    <scope>NUCLEOTIDE SEQUENCE [LARGE SCALE GENOMIC DNA]</scope>
    <source>
        <strain evidence="2">SpSt-906</strain>
    </source>
</reference>
<gene>
    <name evidence="2" type="ORF">ENX07_05830</name>
</gene>
<comment type="caution">
    <text evidence="2">The sequence shown here is derived from an EMBL/GenBank/DDBJ whole genome shotgun (WGS) entry which is preliminary data.</text>
</comment>
<dbReference type="PROSITE" id="PS51257">
    <property type="entry name" value="PROKAR_LIPOPROTEIN"/>
    <property type="match status" value="1"/>
</dbReference>
<dbReference type="AlphaFoldDB" id="A0A7C3URA2"/>
<feature type="transmembrane region" description="Helical" evidence="1">
    <location>
        <begin position="7"/>
        <end position="24"/>
    </location>
</feature>
<evidence type="ECO:0000313" key="2">
    <source>
        <dbReference type="EMBL" id="HGE99570.1"/>
    </source>
</evidence>
<protein>
    <submittedName>
        <fullName evidence="2">Uncharacterized protein</fullName>
    </submittedName>
</protein>
<keyword evidence="1" id="KW-1133">Transmembrane helix</keyword>